<feature type="transmembrane region" description="Helical" evidence="13">
    <location>
        <begin position="292"/>
        <end position="314"/>
    </location>
</feature>
<dbReference type="Pfam" id="PF03605">
    <property type="entry name" value="DcuA_DcuB"/>
    <property type="match status" value="1"/>
</dbReference>
<feature type="transmembrane region" description="Helical" evidence="13">
    <location>
        <begin position="138"/>
        <end position="158"/>
    </location>
</feature>
<evidence type="ECO:0000256" key="8">
    <source>
        <dbReference type="ARBA" id="ARBA00023136"/>
    </source>
</evidence>
<keyword evidence="7 13" id="KW-1133">Transmembrane helix</keyword>
<feature type="transmembrane region" description="Helical" evidence="13">
    <location>
        <begin position="334"/>
        <end position="357"/>
    </location>
</feature>
<evidence type="ECO:0000256" key="12">
    <source>
        <dbReference type="PIRNR" id="PIRNR004539"/>
    </source>
</evidence>
<keyword evidence="8 12" id="KW-0472">Membrane</keyword>
<feature type="transmembrane region" description="Helical" evidence="13">
    <location>
        <begin position="170"/>
        <end position="190"/>
    </location>
</feature>
<comment type="function">
    <text evidence="12">Responsible for the transport of C4-dicarboxylates.</text>
</comment>
<comment type="catalytic activity">
    <reaction evidence="9">
        <text>L-aspartate(in) + succinate(out) = L-aspartate(out) + succinate(in)</text>
        <dbReference type="Rhea" id="RHEA:29343"/>
        <dbReference type="ChEBI" id="CHEBI:29991"/>
        <dbReference type="ChEBI" id="CHEBI:30031"/>
    </reaction>
    <physiologicalReaction direction="right-to-left" evidence="9">
        <dbReference type="Rhea" id="RHEA:29345"/>
    </physiologicalReaction>
</comment>
<evidence type="ECO:0000313" key="15">
    <source>
        <dbReference type="Proteomes" id="UP000675653"/>
    </source>
</evidence>
<keyword evidence="15" id="KW-1185">Reference proteome</keyword>
<dbReference type="NCBIfam" id="NF009136">
    <property type="entry name" value="PRK12489.1"/>
    <property type="match status" value="1"/>
</dbReference>
<evidence type="ECO:0000256" key="11">
    <source>
        <dbReference type="ARBA" id="ARBA00034287"/>
    </source>
</evidence>
<dbReference type="PANTHER" id="PTHR36106">
    <property type="entry name" value="ANAEROBIC C4-DICARBOXYLATE TRANSPORTER DCUB"/>
    <property type="match status" value="1"/>
</dbReference>
<accession>A0ABS5GQC2</accession>
<dbReference type="PIRSF" id="PIRSF004539">
    <property type="entry name" value="C4-dicrbxl_trns"/>
    <property type="match status" value="1"/>
</dbReference>
<dbReference type="PANTHER" id="PTHR36106:SF1">
    <property type="entry name" value="ANAEROBIC C4-DICARBOXYLATE TRANSPORTER DCUB"/>
    <property type="match status" value="1"/>
</dbReference>
<feature type="transmembrane region" description="Helical" evidence="13">
    <location>
        <begin position="369"/>
        <end position="391"/>
    </location>
</feature>
<evidence type="ECO:0000256" key="4">
    <source>
        <dbReference type="ARBA" id="ARBA00022475"/>
    </source>
</evidence>
<evidence type="ECO:0000256" key="13">
    <source>
        <dbReference type="SAM" id="Phobius"/>
    </source>
</evidence>
<evidence type="ECO:0000256" key="5">
    <source>
        <dbReference type="ARBA" id="ARBA00022519"/>
    </source>
</evidence>
<feature type="transmembrane region" description="Helical" evidence="13">
    <location>
        <begin position="411"/>
        <end position="431"/>
    </location>
</feature>
<feature type="transmembrane region" description="Helical" evidence="13">
    <location>
        <begin position="259"/>
        <end position="280"/>
    </location>
</feature>
<protein>
    <recommendedName>
        <fullName evidence="12">C4-dicarboxylate transporter</fullName>
    </recommendedName>
</protein>
<evidence type="ECO:0000256" key="10">
    <source>
        <dbReference type="ARBA" id="ARBA00034284"/>
    </source>
</evidence>
<sequence length="435" mass="45957">MEFFWAQLAVVLVCIAIGGKFGGIGLGAAGGLGLFILSFIFHLAPDSPSVSVILIIISVITCTAILQAAGGLDLLVGLAEKILRARPNSITFLGPLICYIFTLLCGTSYIAFSVYPVISEIATDARVRPERAMSMSVIAANMALVASPISAVVVGMLAKAASLNISLLDILAITIPGTLLGCLVGCLFVYKKGAELADDEEFIRRQKSGEFDQQKVSAKQVDNPAQAKLGLAIFAIGVLLTVILSSFEGLRPVFDNQTMTVATTLQIVMLTTACLIMLLCRISPDALHEGSTFKSGLVGVVGIFGLSWMTGTLFGHYNDVFILNFSSILNEYPMLFGLILFSLSILIYSPAATIIALMPLGVSMGLPAYTLIALLPAACAVFIIPGGAQIACVAFDRTGSTRLGGYVVNHSFLMPGMVSLVMSVIFCMIIANTLF</sequence>
<keyword evidence="5 12" id="KW-0997">Cell inner membrane</keyword>
<dbReference type="NCBIfam" id="NF006927">
    <property type="entry name" value="PRK09412.1"/>
    <property type="match status" value="1"/>
</dbReference>
<reference evidence="14 15" key="1">
    <citation type="submission" date="2021-04" db="EMBL/GenBank/DDBJ databases">
        <title>Draft Genome of Aeromonas popoffii ID682, isolated from a natural water source in Idaho.</title>
        <authorList>
            <person name="Testerman T."/>
            <person name="Graf J."/>
        </authorList>
    </citation>
    <scope>NUCLEOTIDE SEQUENCE [LARGE SCALE GENOMIC DNA]</scope>
    <source>
        <strain evidence="14 15">ID682</strain>
    </source>
</reference>
<dbReference type="EMBL" id="JAGRZL010000021">
    <property type="protein sequence ID" value="MBR7629282.1"/>
    <property type="molecule type" value="Genomic_DNA"/>
</dbReference>
<keyword evidence="4 12" id="KW-1003">Cell membrane</keyword>
<comment type="similarity">
    <text evidence="2 12">Belongs to the DcuA/DcuB transporter (TC 2.A.13.1) family.</text>
</comment>
<gene>
    <name evidence="14" type="ORF">KAT72_09630</name>
</gene>
<dbReference type="NCBIfam" id="TIGR00770">
    <property type="entry name" value="Dcu"/>
    <property type="match status" value="1"/>
</dbReference>
<evidence type="ECO:0000256" key="9">
    <source>
        <dbReference type="ARBA" id="ARBA00034237"/>
    </source>
</evidence>
<evidence type="ECO:0000313" key="14">
    <source>
        <dbReference type="EMBL" id="MBR7629282.1"/>
    </source>
</evidence>
<feature type="transmembrane region" description="Helical" evidence="13">
    <location>
        <begin position="229"/>
        <end position="247"/>
    </location>
</feature>
<keyword evidence="3 12" id="KW-0813">Transport</keyword>
<dbReference type="Proteomes" id="UP000675653">
    <property type="component" value="Unassembled WGS sequence"/>
</dbReference>
<dbReference type="RefSeq" id="WP_212513449.1">
    <property type="nucleotide sequence ID" value="NZ_CAWQDX010000043.1"/>
</dbReference>
<evidence type="ECO:0000256" key="2">
    <source>
        <dbReference type="ARBA" id="ARBA00006413"/>
    </source>
</evidence>
<organism evidence="14 15">
    <name type="scientific">Aeromonas popoffii</name>
    <dbReference type="NCBI Taxonomy" id="70856"/>
    <lineage>
        <taxon>Bacteria</taxon>
        <taxon>Pseudomonadati</taxon>
        <taxon>Pseudomonadota</taxon>
        <taxon>Gammaproteobacteria</taxon>
        <taxon>Aeromonadales</taxon>
        <taxon>Aeromonadaceae</taxon>
        <taxon>Aeromonas</taxon>
    </lineage>
</organism>
<comment type="catalytic activity">
    <reaction evidence="11">
        <text>fumarate(in) + succinate(out) = fumarate(out) + succinate(in)</text>
        <dbReference type="Rhea" id="RHEA:29323"/>
        <dbReference type="ChEBI" id="CHEBI:29806"/>
        <dbReference type="ChEBI" id="CHEBI:30031"/>
    </reaction>
    <physiologicalReaction direction="right-to-left" evidence="11">
        <dbReference type="Rhea" id="RHEA:29325"/>
    </physiologicalReaction>
</comment>
<comment type="subcellular location">
    <subcellularLocation>
        <location evidence="1 12">Cell inner membrane</location>
        <topology evidence="1 12">Multi-pass membrane protein</topology>
    </subcellularLocation>
</comment>
<evidence type="ECO:0000256" key="7">
    <source>
        <dbReference type="ARBA" id="ARBA00022989"/>
    </source>
</evidence>
<comment type="catalytic activity">
    <reaction evidence="10">
        <text>(S)-malate(in) + succinate(out) = (S)-malate(out) + succinate(in)</text>
        <dbReference type="Rhea" id="RHEA:29327"/>
        <dbReference type="ChEBI" id="CHEBI:15589"/>
        <dbReference type="ChEBI" id="CHEBI:30031"/>
    </reaction>
    <physiologicalReaction direction="right-to-left" evidence="10">
        <dbReference type="Rhea" id="RHEA:29329"/>
    </physiologicalReaction>
</comment>
<feature type="transmembrane region" description="Helical" evidence="13">
    <location>
        <begin position="92"/>
        <end position="118"/>
    </location>
</feature>
<feature type="transmembrane region" description="Helical" evidence="13">
    <location>
        <begin position="52"/>
        <end position="72"/>
    </location>
</feature>
<keyword evidence="6 13" id="KW-0812">Transmembrane</keyword>
<evidence type="ECO:0000256" key="6">
    <source>
        <dbReference type="ARBA" id="ARBA00022692"/>
    </source>
</evidence>
<name>A0ABS5GQC2_9GAMM</name>
<evidence type="ECO:0000256" key="1">
    <source>
        <dbReference type="ARBA" id="ARBA00004429"/>
    </source>
</evidence>
<evidence type="ECO:0000256" key="3">
    <source>
        <dbReference type="ARBA" id="ARBA00022448"/>
    </source>
</evidence>
<dbReference type="InterPro" id="IPR004668">
    <property type="entry name" value="Anaer_Dcu_memb_transpt"/>
</dbReference>
<proteinExistence type="inferred from homology"/>
<comment type="caution">
    <text evidence="14">The sequence shown here is derived from an EMBL/GenBank/DDBJ whole genome shotgun (WGS) entry which is preliminary data.</text>
</comment>